<evidence type="ECO:0000259" key="12">
    <source>
        <dbReference type="PROSITE" id="PS50026"/>
    </source>
</evidence>
<dbReference type="CDD" id="cd00112">
    <property type="entry name" value="LDLa"/>
    <property type="match status" value="1"/>
</dbReference>
<dbReference type="InterPro" id="IPR051221">
    <property type="entry name" value="LDLR-related"/>
</dbReference>
<keyword evidence="4 11" id="KW-1133">Transmembrane helix</keyword>
<evidence type="ECO:0000256" key="7">
    <source>
        <dbReference type="ARBA" id="ARBA00023170"/>
    </source>
</evidence>
<gene>
    <name evidence="13" type="ORF">VCS650_LOCUS41969</name>
</gene>
<comment type="caution">
    <text evidence="13">The sequence shown here is derived from an EMBL/GenBank/DDBJ whole genome shotgun (WGS) entry which is preliminary data.</text>
</comment>
<evidence type="ECO:0000256" key="10">
    <source>
        <dbReference type="PROSITE-ProRule" id="PRU00124"/>
    </source>
</evidence>
<sequence length="728" mass="84305">LLFYTAISKSRAQHIVRLGMDGRNFKLFFTIKTTNDIQNVNYLRSLLTIDRINHYLHFYNGLDKIFILNMHGEILHIQYQTIHRFHSFKIFSDKMYKAFANISETNQSEFSINPKYALGTTLLEPGFISDSNRVLQNFYRIENRCNQCEQLCFPNTINQTEITCGCTQYYNLADDKRSCIPDCPEHFFNCQLSKKCIPFYQYCDGISSCIFNEDENNCQACNNTSSFHCSSSSKCITVADLCNNITDCLLGEDEHDIVCKHFCEWPSLNMCTNKYPNLCWDIEFYCDGQCVSITHRCDHEPYCLLSMTIDYRHPCLYVMLSNGKIESYAIDSSQPWKTDVYFVTNFRPYSINLYDDILVVMVFNTTDSTYDELWIDKFGKTITEKNRKLKTPTIIRYIHQFKYPNIDISNMVKQVCSDSSCSNGRICIATPSYQPLCITPGQMNLCSSSCHSRGICSNGHCVCSNQTYIGDDCEICRLTDTVHVGCFHIGNDSQPPCMCYLSRSKTRQTPYLCTTLKNDRGEIEVPCDRIITPVEREVCSRTLFGEPSCGIMSHSLIFHIQTQSCICREIINRKINCFNNGLLIIDDSKNSSTCSCPSGFTGYYCQIRHGLAWRVWILTIIAFALICTIGYIFIRYNSKLIRLKYLFAYHRLHEQIGLEINSMNPFYSHVPTNDNINHERILEHDLFDENERSALEMTNTQRNNITDEYSDDPFYIDEKQPIFSNDRN</sequence>
<evidence type="ECO:0000256" key="8">
    <source>
        <dbReference type="ARBA" id="ARBA00023180"/>
    </source>
</evidence>
<dbReference type="Proteomes" id="UP000663891">
    <property type="component" value="Unassembled WGS sequence"/>
</dbReference>
<protein>
    <recommendedName>
        <fullName evidence="12">EGF-like domain-containing protein</fullName>
    </recommendedName>
</protein>
<organism evidence="13 14">
    <name type="scientific">Adineta steineri</name>
    <dbReference type="NCBI Taxonomy" id="433720"/>
    <lineage>
        <taxon>Eukaryota</taxon>
        <taxon>Metazoa</taxon>
        <taxon>Spiralia</taxon>
        <taxon>Gnathifera</taxon>
        <taxon>Rotifera</taxon>
        <taxon>Eurotatoria</taxon>
        <taxon>Bdelloidea</taxon>
        <taxon>Adinetida</taxon>
        <taxon>Adinetidae</taxon>
        <taxon>Adineta</taxon>
    </lineage>
</organism>
<feature type="disulfide bond" evidence="9">
    <location>
        <begin position="596"/>
        <end position="605"/>
    </location>
</feature>
<feature type="disulfide bond" evidence="10">
    <location>
        <begin position="203"/>
        <end position="218"/>
    </location>
</feature>
<dbReference type="GO" id="GO:0005886">
    <property type="term" value="C:plasma membrane"/>
    <property type="evidence" value="ECO:0007669"/>
    <property type="project" value="TreeGrafter"/>
</dbReference>
<dbReference type="PROSITE" id="PS50068">
    <property type="entry name" value="LDLRA_2"/>
    <property type="match status" value="2"/>
</dbReference>
<evidence type="ECO:0000256" key="2">
    <source>
        <dbReference type="ARBA" id="ARBA00022692"/>
    </source>
</evidence>
<reference evidence="13" key="1">
    <citation type="submission" date="2021-02" db="EMBL/GenBank/DDBJ databases">
        <authorList>
            <person name="Nowell W R."/>
        </authorList>
    </citation>
    <scope>NUCLEOTIDE SEQUENCE</scope>
</reference>
<dbReference type="EMBL" id="CAJNON010001997">
    <property type="protein sequence ID" value="CAF1495915.1"/>
    <property type="molecule type" value="Genomic_DNA"/>
</dbReference>
<keyword evidence="9" id="KW-0245">EGF-like domain</keyword>
<keyword evidence="5 11" id="KW-0472">Membrane</keyword>
<dbReference type="Gene3D" id="2.10.25.10">
    <property type="entry name" value="Laminin"/>
    <property type="match status" value="2"/>
</dbReference>
<feature type="transmembrane region" description="Helical" evidence="11">
    <location>
        <begin position="613"/>
        <end position="634"/>
    </location>
</feature>
<name>A0A815SXY9_9BILA</name>
<keyword evidence="3" id="KW-0677">Repeat</keyword>
<dbReference type="PRINTS" id="PR00261">
    <property type="entry name" value="LDLRECEPTOR"/>
</dbReference>
<dbReference type="GO" id="GO:0005041">
    <property type="term" value="F:low-density lipoprotein particle receptor activity"/>
    <property type="evidence" value="ECO:0007669"/>
    <property type="project" value="TreeGrafter"/>
</dbReference>
<dbReference type="InterPro" id="IPR000742">
    <property type="entry name" value="EGF"/>
</dbReference>
<dbReference type="SMART" id="SM00192">
    <property type="entry name" value="LDLa"/>
    <property type="match status" value="2"/>
</dbReference>
<feature type="domain" description="EGF-like" evidence="12">
    <location>
        <begin position="569"/>
        <end position="606"/>
    </location>
</feature>
<evidence type="ECO:0000256" key="6">
    <source>
        <dbReference type="ARBA" id="ARBA00023157"/>
    </source>
</evidence>
<dbReference type="InterPro" id="IPR002172">
    <property type="entry name" value="LDrepeatLR_classA_rpt"/>
</dbReference>
<dbReference type="SUPFAM" id="SSF57196">
    <property type="entry name" value="EGF/Laminin"/>
    <property type="match status" value="1"/>
</dbReference>
<dbReference type="GO" id="GO:0043235">
    <property type="term" value="C:receptor complex"/>
    <property type="evidence" value="ECO:0007669"/>
    <property type="project" value="TreeGrafter"/>
</dbReference>
<evidence type="ECO:0000313" key="14">
    <source>
        <dbReference type="Proteomes" id="UP000663891"/>
    </source>
</evidence>
<feature type="disulfide bond" evidence="9">
    <location>
        <begin position="577"/>
        <end position="594"/>
    </location>
</feature>
<evidence type="ECO:0000256" key="4">
    <source>
        <dbReference type="ARBA" id="ARBA00022989"/>
    </source>
</evidence>
<dbReference type="SUPFAM" id="SSF57424">
    <property type="entry name" value="LDL receptor-like module"/>
    <property type="match status" value="2"/>
</dbReference>
<proteinExistence type="predicted"/>
<evidence type="ECO:0000256" key="1">
    <source>
        <dbReference type="ARBA" id="ARBA00004167"/>
    </source>
</evidence>
<dbReference type="PROSITE" id="PS01209">
    <property type="entry name" value="LDLRA_1"/>
    <property type="match status" value="1"/>
</dbReference>
<dbReference type="PANTHER" id="PTHR22722:SF5">
    <property type="entry name" value="LOW-DENSITY LIPOPROTEIN RECEPTOR-RELATED PROTEIN 1B"/>
    <property type="match status" value="1"/>
</dbReference>
<evidence type="ECO:0000256" key="3">
    <source>
        <dbReference type="ARBA" id="ARBA00022737"/>
    </source>
</evidence>
<dbReference type="PANTHER" id="PTHR22722">
    <property type="entry name" value="LOW-DENSITY LIPOPROTEIN RECEPTOR-RELATED PROTEIN 2-RELATED"/>
    <property type="match status" value="1"/>
</dbReference>
<dbReference type="OrthoDB" id="664115at2759"/>
<comment type="subcellular location">
    <subcellularLocation>
        <location evidence="1">Membrane</location>
        <topology evidence="1">Single-pass membrane protein</topology>
    </subcellularLocation>
</comment>
<keyword evidence="6 9" id="KW-1015">Disulfide bond</keyword>
<evidence type="ECO:0000256" key="5">
    <source>
        <dbReference type="ARBA" id="ARBA00023136"/>
    </source>
</evidence>
<dbReference type="InterPro" id="IPR023415">
    <property type="entry name" value="LDLR_class-A_CS"/>
</dbReference>
<dbReference type="PROSITE" id="PS01186">
    <property type="entry name" value="EGF_2"/>
    <property type="match status" value="1"/>
</dbReference>
<comment type="caution">
    <text evidence="9">Lacks conserved residue(s) required for the propagation of feature annotation.</text>
</comment>
<evidence type="ECO:0000256" key="9">
    <source>
        <dbReference type="PROSITE-ProRule" id="PRU00076"/>
    </source>
</evidence>
<dbReference type="Gene3D" id="4.10.400.10">
    <property type="entry name" value="Low-density Lipoprotein Receptor"/>
    <property type="match status" value="2"/>
</dbReference>
<dbReference type="AlphaFoldDB" id="A0A815SXY9"/>
<dbReference type="PROSITE" id="PS00022">
    <property type="entry name" value="EGF_1"/>
    <property type="match status" value="1"/>
</dbReference>
<keyword evidence="2 11" id="KW-0812">Transmembrane</keyword>
<evidence type="ECO:0000313" key="13">
    <source>
        <dbReference type="EMBL" id="CAF1495915.1"/>
    </source>
</evidence>
<feature type="non-terminal residue" evidence="13">
    <location>
        <position position="728"/>
    </location>
</feature>
<keyword evidence="8" id="KW-0325">Glycoprotein</keyword>
<dbReference type="PROSITE" id="PS50026">
    <property type="entry name" value="EGF_3"/>
    <property type="match status" value="1"/>
</dbReference>
<accession>A0A815SXY9</accession>
<evidence type="ECO:0000256" key="11">
    <source>
        <dbReference type="SAM" id="Phobius"/>
    </source>
</evidence>
<dbReference type="InterPro" id="IPR036055">
    <property type="entry name" value="LDL_receptor-like_sf"/>
</dbReference>
<keyword evidence="7" id="KW-0675">Receptor</keyword>